<evidence type="ECO:0000313" key="1">
    <source>
        <dbReference type="EMBL" id="QNT70537.1"/>
    </source>
</evidence>
<evidence type="ECO:0000313" key="2">
    <source>
        <dbReference type="Proteomes" id="UP000516369"/>
    </source>
</evidence>
<protein>
    <submittedName>
        <fullName evidence="1">Uncharacterized protein</fullName>
    </submittedName>
</protein>
<dbReference type="EMBL" id="CP053923">
    <property type="protein sequence ID" value="QNT70537.1"/>
    <property type="molecule type" value="Genomic_DNA"/>
</dbReference>
<keyword evidence="2" id="KW-1185">Reference proteome</keyword>
<sequence>MEILILKAQAELGSENAEALARAALSVAETSGLSVEIAPCYALLSKLPKARRR</sequence>
<dbReference type="AlphaFoldDB" id="A0A7H1N4A1"/>
<dbReference type="Proteomes" id="UP000516369">
    <property type="component" value="Chromosome"/>
</dbReference>
<accession>A0A7H1N4A1</accession>
<gene>
    <name evidence="1" type="ORF">HQ394_15900</name>
</gene>
<dbReference type="KEGG" id="dvn:HQ394_15900"/>
<proteinExistence type="predicted"/>
<name>A0A7H1N4A1_9PROT</name>
<reference evidence="1 2" key="1">
    <citation type="submission" date="2020-05" db="EMBL/GenBank/DDBJ databases">
        <title>Complete closed genome sequence of Defluviicoccus vanus.</title>
        <authorList>
            <person name="Bessarab I."/>
            <person name="Arumugam K."/>
            <person name="Maszenan A.M."/>
            <person name="Seviour R.J."/>
            <person name="Williams R.B."/>
        </authorList>
    </citation>
    <scope>NUCLEOTIDE SEQUENCE [LARGE SCALE GENOMIC DNA]</scope>
    <source>
        <strain evidence="1 2">Ben 114</strain>
    </source>
</reference>
<organism evidence="1 2">
    <name type="scientific">Defluviicoccus vanus</name>
    <dbReference type="NCBI Taxonomy" id="111831"/>
    <lineage>
        <taxon>Bacteria</taxon>
        <taxon>Pseudomonadati</taxon>
        <taxon>Pseudomonadota</taxon>
        <taxon>Alphaproteobacteria</taxon>
        <taxon>Rhodospirillales</taxon>
        <taxon>Rhodospirillaceae</taxon>
        <taxon>Defluviicoccus</taxon>
    </lineage>
</organism>